<gene>
    <name evidence="2" type="ORF">JOC77_003165</name>
</gene>
<protein>
    <submittedName>
        <fullName evidence="2">DNA-directed RNA polymerase specialized sigma24 family protein</fullName>
    </submittedName>
</protein>
<evidence type="ECO:0000313" key="2">
    <source>
        <dbReference type="EMBL" id="MBM7693721.1"/>
    </source>
</evidence>
<proteinExistence type="predicted"/>
<evidence type="ECO:0000259" key="1">
    <source>
        <dbReference type="Pfam" id="PF04542"/>
    </source>
</evidence>
<feature type="domain" description="RNA polymerase sigma-70 region 2" evidence="1">
    <location>
        <begin position="4"/>
        <end position="54"/>
    </location>
</feature>
<keyword evidence="2" id="KW-0804">Transcription</keyword>
<name>A0ABS2QKL7_9BACI</name>
<keyword evidence="2" id="KW-0240">DNA-directed RNA polymerase</keyword>
<comment type="caution">
    <text evidence="2">The sequence shown here is derived from an EMBL/GenBank/DDBJ whole genome shotgun (WGS) entry which is preliminary data.</text>
</comment>
<organism evidence="2 3">
    <name type="scientific">Peribacillus deserti</name>
    <dbReference type="NCBI Taxonomy" id="673318"/>
    <lineage>
        <taxon>Bacteria</taxon>
        <taxon>Bacillati</taxon>
        <taxon>Bacillota</taxon>
        <taxon>Bacilli</taxon>
        <taxon>Bacillales</taxon>
        <taxon>Bacillaceae</taxon>
        <taxon>Peribacillus</taxon>
    </lineage>
</organism>
<sequence length="74" mass="8754">MAFLFVNNEGDALDIVQDTIYKAFISIKQLKEPKYFSTWISRILINTTLDFIKKITVWFHLAILKYWGMMGEAY</sequence>
<dbReference type="InterPro" id="IPR013325">
    <property type="entry name" value="RNA_pol_sigma_r2"/>
</dbReference>
<dbReference type="Proteomes" id="UP000823486">
    <property type="component" value="Unassembled WGS sequence"/>
</dbReference>
<dbReference type="RefSeq" id="WP_239558789.1">
    <property type="nucleotide sequence ID" value="NZ_JAFBFI010000015.1"/>
</dbReference>
<dbReference type="Pfam" id="PF04542">
    <property type="entry name" value="Sigma70_r2"/>
    <property type="match status" value="1"/>
</dbReference>
<dbReference type="GO" id="GO:0000428">
    <property type="term" value="C:DNA-directed RNA polymerase complex"/>
    <property type="evidence" value="ECO:0007669"/>
    <property type="project" value="UniProtKB-KW"/>
</dbReference>
<evidence type="ECO:0000313" key="3">
    <source>
        <dbReference type="Proteomes" id="UP000823486"/>
    </source>
</evidence>
<dbReference type="SUPFAM" id="SSF88946">
    <property type="entry name" value="Sigma2 domain of RNA polymerase sigma factors"/>
    <property type="match status" value="1"/>
</dbReference>
<dbReference type="InterPro" id="IPR007627">
    <property type="entry name" value="RNA_pol_sigma70_r2"/>
</dbReference>
<keyword evidence="3" id="KW-1185">Reference proteome</keyword>
<reference evidence="2 3" key="1">
    <citation type="submission" date="2021-01" db="EMBL/GenBank/DDBJ databases">
        <title>Genomic Encyclopedia of Type Strains, Phase IV (KMG-IV): sequencing the most valuable type-strain genomes for metagenomic binning, comparative biology and taxonomic classification.</title>
        <authorList>
            <person name="Goeker M."/>
        </authorList>
    </citation>
    <scope>NUCLEOTIDE SEQUENCE [LARGE SCALE GENOMIC DNA]</scope>
    <source>
        <strain evidence="2 3">DSM 105482</strain>
    </source>
</reference>
<dbReference type="EMBL" id="JAFBFI010000015">
    <property type="protein sequence ID" value="MBM7693721.1"/>
    <property type="molecule type" value="Genomic_DNA"/>
</dbReference>
<accession>A0ABS2QKL7</accession>
<dbReference type="Gene3D" id="1.10.1740.10">
    <property type="match status" value="1"/>
</dbReference>